<reference evidence="2" key="1">
    <citation type="journal article" date="2017" name="Gigascience">
        <title>The genome draft of coconut (Cocos nucifera).</title>
        <authorList>
            <person name="Xiao Y."/>
            <person name="Xu P."/>
            <person name="Fan H."/>
            <person name="Baudouin L."/>
            <person name="Xia W."/>
            <person name="Bocs S."/>
            <person name="Xu J."/>
            <person name="Li Q."/>
            <person name="Guo A."/>
            <person name="Zhou L."/>
            <person name="Li J."/>
            <person name="Wu Y."/>
            <person name="Ma Z."/>
            <person name="Armero A."/>
            <person name="Issali A.E."/>
            <person name="Liu N."/>
            <person name="Peng M."/>
            <person name="Yang Y."/>
        </authorList>
    </citation>
    <scope>NUCLEOTIDE SEQUENCE</scope>
    <source>
        <tissue evidence="2">Spear leaf of Hainan Tall coconut</tissue>
    </source>
</reference>
<dbReference type="Proteomes" id="UP000797356">
    <property type="component" value="Chromosome 4"/>
</dbReference>
<gene>
    <name evidence="2" type="ORF">COCNU_04G014020</name>
</gene>
<dbReference type="AlphaFoldDB" id="A0A8K0N101"/>
<keyword evidence="3" id="KW-1185">Reference proteome</keyword>
<feature type="region of interest" description="Disordered" evidence="1">
    <location>
        <begin position="51"/>
        <end position="70"/>
    </location>
</feature>
<reference evidence="2" key="2">
    <citation type="submission" date="2019-07" db="EMBL/GenBank/DDBJ databases">
        <authorList>
            <person name="Yang Y."/>
            <person name="Bocs S."/>
            <person name="Baudouin L."/>
        </authorList>
    </citation>
    <scope>NUCLEOTIDE SEQUENCE</scope>
    <source>
        <tissue evidence="2">Spear leaf of Hainan Tall coconut</tissue>
    </source>
</reference>
<protein>
    <submittedName>
        <fullName evidence="2">Uncharacterized protein</fullName>
    </submittedName>
</protein>
<accession>A0A8K0N101</accession>
<evidence type="ECO:0000313" key="3">
    <source>
        <dbReference type="Proteomes" id="UP000797356"/>
    </source>
</evidence>
<proteinExistence type="predicted"/>
<organism evidence="2 3">
    <name type="scientific">Cocos nucifera</name>
    <name type="common">Coconut palm</name>
    <dbReference type="NCBI Taxonomy" id="13894"/>
    <lineage>
        <taxon>Eukaryota</taxon>
        <taxon>Viridiplantae</taxon>
        <taxon>Streptophyta</taxon>
        <taxon>Embryophyta</taxon>
        <taxon>Tracheophyta</taxon>
        <taxon>Spermatophyta</taxon>
        <taxon>Magnoliopsida</taxon>
        <taxon>Liliopsida</taxon>
        <taxon>Arecaceae</taxon>
        <taxon>Arecoideae</taxon>
        <taxon>Cocoseae</taxon>
        <taxon>Attaleinae</taxon>
        <taxon>Cocos</taxon>
    </lineage>
</organism>
<feature type="compositionally biased region" description="Acidic residues" evidence="1">
    <location>
        <begin position="59"/>
        <end position="70"/>
    </location>
</feature>
<evidence type="ECO:0000313" key="2">
    <source>
        <dbReference type="EMBL" id="KAG1339096.1"/>
    </source>
</evidence>
<name>A0A8K0N101_COCNU</name>
<evidence type="ECO:0000256" key="1">
    <source>
        <dbReference type="SAM" id="MobiDB-lite"/>
    </source>
</evidence>
<comment type="caution">
    <text evidence="2">The sequence shown here is derived from an EMBL/GenBank/DDBJ whole genome shotgun (WGS) entry which is preliminary data.</text>
</comment>
<sequence>MAWAAHAEKRTSHLEGILSAMVMKLSAYFGANFAGLGDMLANVSAPTPALAPPARAPSFDDDDDVDLENF</sequence>
<dbReference type="EMBL" id="CM017875">
    <property type="protein sequence ID" value="KAG1339096.1"/>
    <property type="molecule type" value="Genomic_DNA"/>
</dbReference>